<organism evidence="1 2">
    <name type="scientific">Erwinia piriflorinigrans CFBP 5888</name>
    <dbReference type="NCBI Taxonomy" id="1161919"/>
    <lineage>
        <taxon>Bacteria</taxon>
        <taxon>Pseudomonadati</taxon>
        <taxon>Pseudomonadota</taxon>
        <taxon>Gammaproteobacteria</taxon>
        <taxon>Enterobacterales</taxon>
        <taxon>Erwiniaceae</taxon>
        <taxon>Erwinia</taxon>
    </lineage>
</organism>
<comment type="caution">
    <text evidence="1">The sequence shown here is derived from an EMBL/GenBank/DDBJ whole genome shotgun (WGS) entry which is preliminary data.</text>
</comment>
<evidence type="ECO:0000313" key="2">
    <source>
        <dbReference type="Proteomes" id="UP000018217"/>
    </source>
</evidence>
<dbReference type="EMBL" id="CAHS01000015">
    <property type="protein sequence ID" value="CCG87105.1"/>
    <property type="molecule type" value="Genomic_DNA"/>
</dbReference>
<keyword evidence="2" id="KW-1185">Reference proteome</keyword>
<dbReference type="Proteomes" id="UP000018217">
    <property type="component" value="Unassembled WGS sequence"/>
</dbReference>
<gene>
    <name evidence="1" type="ORF">EPIR_1740</name>
</gene>
<proteinExistence type="predicted"/>
<name>V5Z821_9GAMM</name>
<reference evidence="1 2" key="1">
    <citation type="journal article" date="2013" name="Syst. Appl. Microbiol.">
        <title>Phylogenetic position and virulence apparatus of the pear flower necrosis pathogen Erwinia piriflorinigrans CFBP 5888T as assessed by comparative genomics.</title>
        <authorList>
            <person name="Smits T.H."/>
            <person name="Rezzonico F."/>
            <person name="Lopez M.M."/>
            <person name="Blom J."/>
            <person name="Goesmann A."/>
            <person name="Frey J.E."/>
            <person name="Duffy B."/>
        </authorList>
    </citation>
    <scope>NUCLEOTIDE SEQUENCE [LARGE SCALE GENOMIC DNA]</scope>
    <source>
        <strain evidence="2">CFBP5888</strain>
    </source>
</reference>
<accession>V5Z821</accession>
<sequence>MLSTERLNLHQALASDNAGANTVFSQLNAS</sequence>
<evidence type="ECO:0000313" key="1">
    <source>
        <dbReference type="EMBL" id="CCG87105.1"/>
    </source>
</evidence>
<protein>
    <submittedName>
        <fullName evidence="1">Uncharacterized protein</fullName>
    </submittedName>
</protein>
<dbReference type="AlphaFoldDB" id="V5Z821"/>